<dbReference type="PANTHER" id="PTHR43434">
    <property type="entry name" value="PHOSPHOGLYCOLATE PHOSPHATASE"/>
    <property type="match status" value="1"/>
</dbReference>
<sequence>MPVLFDLDGVLVDSRAPFLTSLNYAFDKLGLPRRDPEALYPYIGPPFKVAFPGLLGVAPDDPQVDALIDGYRERYATASLEETTVAPGIAEALERLDGEPLAVATSKPRAFAEPLLEALGLRHHFAAIAGPELAARDEPKAVTVTRALELLGTTSAVMIGDRRFDVEGAHANGIQCIGVTWGIGTREELETAGADAIIDDPLELDPALRVMSRP</sequence>
<dbReference type="InterPro" id="IPR023198">
    <property type="entry name" value="PGP-like_dom2"/>
</dbReference>
<reference evidence="1" key="1">
    <citation type="submission" date="2022-10" db="EMBL/GenBank/DDBJ databases">
        <title>The WGS of Solirubrobacter phytolaccae KCTC 29190.</title>
        <authorList>
            <person name="Jiang Z."/>
        </authorList>
    </citation>
    <scope>NUCLEOTIDE SEQUENCE</scope>
    <source>
        <strain evidence="1">KCTC 29190</strain>
    </source>
</reference>
<keyword evidence="2" id="KW-1185">Reference proteome</keyword>
<dbReference type="InterPro" id="IPR050155">
    <property type="entry name" value="HAD-like_hydrolase_sf"/>
</dbReference>
<dbReference type="Pfam" id="PF13419">
    <property type="entry name" value="HAD_2"/>
    <property type="match status" value="1"/>
</dbReference>
<dbReference type="InterPro" id="IPR023214">
    <property type="entry name" value="HAD_sf"/>
</dbReference>
<dbReference type="Gene3D" id="3.40.50.1000">
    <property type="entry name" value="HAD superfamily/HAD-like"/>
    <property type="match status" value="1"/>
</dbReference>
<accession>A0A9X3N6H0</accession>
<dbReference type="SUPFAM" id="SSF56784">
    <property type="entry name" value="HAD-like"/>
    <property type="match status" value="1"/>
</dbReference>
<dbReference type="RefSeq" id="WP_270024958.1">
    <property type="nucleotide sequence ID" value="NZ_JAPDDP010000014.1"/>
</dbReference>
<comment type="caution">
    <text evidence="1">The sequence shown here is derived from an EMBL/GenBank/DDBJ whole genome shotgun (WGS) entry which is preliminary data.</text>
</comment>
<dbReference type="EMBL" id="JAPDDP010000014">
    <property type="protein sequence ID" value="MDA0180643.1"/>
    <property type="molecule type" value="Genomic_DNA"/>
</dbReference>
<organism evidence="1 2">
    <name type="scientific">Solirubrobacter phytolaccae</name>
    <dbReference type="NCBI Taxonomy" id="1404360"/>
    <lineage>
        <taxon>Bacteria</taxon>
        <taxon>Bacillati</taxon>
        <taxon>Actinomycetota</taxon>
        <taxon>Thermoleophilia</taxon>
        <taxon>Solirubrobacterales</taxon>
        <taxon>Solirubrobacteraceae</taxon>
        <taxon>Solirubrobacter</taxon>
    </lineage>
</organism>
<dbReference type="GO" id="GO:0004713">
    <property type="term" value="F:protein tyrosine kinase activity"/>
    <property type="evidence" value="ECO:0007669"/>
    <property type="project" value="TreeGrafter"/>
</dbReference>
<dbReference type="Proteomes" id="UP001147653">
    <property type="component" value="Unassembled WGS sequence"/>
</dbReference>
<evidence type="ECO:0000313" key="1">
    <source>
        <dbReference type="EMBL" id="MDA0180643.1"/>
    </source>
</evidence>
<proteinExistence type="predicted"/>
<dbReference type="InterPro" id="IPR036412">
    <property type="entry name" value="HAD-like_sf"/>
</dbReference>
<keyword evidence="1" id="KW-0378">Hydrolase</keyword>
<dbReference type="GO" id="GO:0005829">
    <property type="term" value="C:cytosol"/>
    <property type="evidence" value="ECO:0007669"/>
    <property type="project" value="TreeGrafter"/>
</dbReference>
<dbReference type="GO" id="GO:0016787">
    <property type="term" value="F:hydrolase activity"/>
    <property type="evidence" value="ECO:0007669"/>
    <property type="project" value="UniProtKB-KW"/>
</dbReference>
<name>A0A9X3N6H0_9ACTN</name>
<evidence type="ECO:0000313" key="2">
    <source>
        <dbReference type="Proteomes" id="UP001147653"/>
    </source>
</evidence>
<protein>
    <submittedName>
        <fullName evidence="1">HAD hydrolase-like protein</fullName>
    </submittedName>
</protein>
<dbReference type="InterPro" id="IPR041492">
    <property type="entry name" value="HAD_2"/>
</dbReference>
<dbReference type="PANTHER" id="PTHR43434:SF20">
    <property type="entry name" value="5'-NUCLEOTIDASE"/>
    <property type="match status" value="1"/>
</dbReference>
<dbReference type="Gene3D" id="1.10.150.240">
    <property type="entry name" value="Putative phosphatase, domain 2"/>
    <property type="match status" value="1"/>
</dbReference>
<gene>
    <name evidence="1" type="ORF">OJ997_10100</name>
</gene>
<dbReference type="AlphaFoldDB" id="A0A9X3N6H0"/>